<dbReference type="PANTHER" id="PTHR42894:SF1">
    <property type="entry name" value="N-(5'-PHOSPHORIBOSYL)ANTHRANILATE ISOMERASE"/>
    <property type="match status" value="1"/>
</dbReference>
<evidence type="ECO:0000259" key="10">
    <source>
        <dbReference type="Pfam" id="PF00697"/>
    </source>
</evidence>
<dbReference type="Pfam" id="PF00697">
    <property type="entry name" value="PRAI"/>
    <property type="match status" value="1"/>
</dbReference>
<feature type="domain" description="N-(5'phosphoribosyl) anthranilate isomerase (PRAI)" evidence="10">
    <location>
        <begin position="5"/>
        <end position="207"/>
    </location>
</feature>
<dbReference type="InterPro" id="IPR011060">
    <property type="entry name" value="RibuloseP-bd_barrel"/>
</dbReference>
<dbReference type="NCBIfam" id="NF002295">
    <property type="entry name" value="PRK01222.1-1"/>
    <property type="match status" value="1"/>
</dbReference>
<dbReference type="GO" id="GO:0004640">
    <property type="term" value="F:phosphoribosylanthranilate isomerase activity"/>
    <property type="evidence" value="ECO:0007669"/>
    <property type="project" value="UniProtKB-EC"/>
</dbReference>
<dbReference type="SUPFAM" id="SSF51366">
    <property type="entry name" value="Ribulose-phoshate binding barrel"/>
    <property type="match status" value="1"/>
</dbReference>
<name>A0ABT1LD41_9HYPH</name>
<keyword evidence="12" id="KW-1185">Reference proteome</keyword>
<evidence type="ECO:0000256" key="4">
    <source>
        <dbReference type="ARBA" id="ARBA00022272"/>
    </source>
</evidence>
<evidence type="ECO:0000256" key="8">
    <source>
        <dbReference type="ARBA" id="ARBA00023235"/>
    </source>
</evidence>
<keyword evidence="7 9" id="KW-0057">Aromatic amino acid biosynthesis</keyword>
<keyword evidence="8 9" id="KW-0413">Isomerase</keyword>
<dbReference type="RefSeq" id="WP_254741139.1">
    <property type="nucleotide sequence ID" value="NZ_JANCLU010000008.1"/>
</dbReference>
<comment type="pathway">
    <text evidence="2 9">Amino-acid biosynthesis; L-tryptophan biosynthesis; L-tryptophan from chorismate: step 3/5.</text>
</comment>
<dbReference type="Proteomes" id="UP001205890">
    <property type="component" value="Unassembled WGS sequence"/>
</dbReference>
<sequence length="231" mass="23686">MTLTVKICGLRTPETLEAALDAGADMVGFVFFPRSPRHLQLSEARTLGALVAGRAERVALTVDADDALLDSIVEALRPEWLQLHGQESPGRVAAVRSRYGLPIIKALGVSGRADLARAAGYADVADRLLFDAKPPKDALLPGGNGVPFDWEVLSGLDLGKPFMVSGGLDADNVAAALAVTGAPGVDVSSGVESAPGVKDPARIASFVLAARAGAARPRPAPPGAGALRGRG</sequence>
<evidence type="ECO:0000256" key="7">
    <source>
        <dbReference type="ARBA" id="ARBA00023141"/>
    </source>
</evidence>
<comment type="similarity">
    <text evidence="9">Belongs to the TrpF family.</text>
</comment>
<dbReference type="PANTHER" id="PTHR42894">
    <property type="entry name" value="N-(5'-PHOSPHORIBOSYL)ANTHRANILATE ISOMERASE"/>
    <property type="match status" value="1"/>
</dbReference>
<keyword evidence="6 9" id="KW-0822">Tryptophan biosynthesis</keyword>
<dbReference type="CDD" id="cd00405">
    <property type="entry name" value="PRAI"/>
    <property type="match status" value="1"/>
</dbReference>
<keyword evidence="5 9" id="KW-0028">Amino-acid biosynthesis</keyword>
<dbReference type="EMBL" id="JANCLU010000008">
    <property type="protein sequence ID" value="MCP8938813.1"/>
    <property type="molecule type" value="Genomic_DNA"/>
</dbReference>
<evidence type="ECO:0000256" key="3">
    <source>
        <dbReference type="ARBA" id="ARBA00012572"/>
    </source>
</evidence>
<evidence type="ECO:0000256" key="5">
    <source>
        <dbReference type="ARBA" id="ARBA00022605"/>
    </source>
</evidence>
<dbReference type="InterPro" id="IPR044643">
    <property type="entry name" value="TrpF_fam"/>
</dbReference>
<comment type="caution">
    <text evidence="11">The sequence shown here is derived from an EMBL/GenBank/DDBJ whole genome shotgun (WGS) entry which is preliminary data.</text>
</comment>
<evidence type="ECO:0000256" key="2">
    <source>
        <dbReference type="ARBA" id="ARBA00004664"/>
    </source>
</evidence>
<proteinExistence type="inferred from homology"/>
<organism evidence="11 12">
    <name type="scientific">Alsobacter ponti</name>
    <dbReference type="NCBI Taxonomy" id="2962936"/>
    <lineage>
        <taxon>Bacteria</taxon>
        <taxon>Pseudomonadati</taxon>
        <taxon>Pseudomonadota</taxon>
        <taxon>Alphaproteobacteria</taxon>
        <taxon>Hyphomicrobiales</taxon>
        <taxon>Alsobacteraceae</taxon>
        <taxon>Alsobacter</taxon>
    </lineage>
</organism>
<evidence type="ECO:0000313" key="11">
    <source>
        <dbReference type="EMBL" id="MCP8938813.1"/>
    </source>
</evidence>
<gene>
    <name evidence="9" type="primary">trpF</name>
    <name evidence="11" type="ORF">NK718_09830</name>
</gene>
<dbReference type="Gene3D" id="3.20.20.70">
    <property type="entry name" value="Aldolase class I"/>
    <property type="match status" value="1"/>
</dbReference>
<evidence type="ECO:0000256" key="9">
    <source>
        <dbReference type="HAMAP-Rule" id="MF_00135"/>
    </source>
</evidence>
<dbReference type="HAMAP" id="MF_00135">
    <property type="entry name" value="PRAI"/>
    <property type="match status" value="1"/>
</dbReference>
<accession>A0ABT1LD41</accession>
<evidence type="ECO:0000313" key="12">
    <source>
        <dbReference type="Proteomes" id="UP001205890"/>
    </source>
</evidence>
<evidence type="ECO:0000256" key="1">
    <source>
        <dbReference type="ARBA" id="ARBA00001164"/>
    </source>
</evidence>
<protein>
    <recommendedName>
        <fullName evidence="4 9">N-(5'-phosphoribosyl)anthranilate isomerase</fullName>
        <shortName evidence="9">PRAI</shortName>
        <ecNumber evidence="3 9">5.3.1.24</ecNumber>
    </recommendedName>
</protein>
<dbReference type="InterPro" id="IPR001240">
    <property type="entry name" value="PRAI_dom"/>
</dbReference>
<comment type="catalytic activity">
    <reaction evidence="1 9">
        <text>N-(5-phospho-beta-D-ribosyl)anthranilate = 1-(2-carboxyphenylamino)-1-deoxy-D-ribulose 5-phosphate</text>
        <dbReference type="Rhea" id="RHEA:21540"/>
        <dbReference type="ChEBI" id="CHEBI:18277"/>
        <dbReference type="ChEBI" id="CHEBI:58613"/>
        <dbReference type="EC" id="5.3.1.24"/>
    </reaction>
</comment>
<dbReference type="InterPro" id="IPR013785">
    <property type="entry name" value="Aldolase_TIM"/>
</dbReference>
<evidence type="ECO:0000256" key="6">
    <source>
        <dbReference type="ARBA" id="ARBA00022822"/>
    </source>
</evidence>
<dbReference type="EC" id="5.3.1.24" evidence="3 9"/>
<reference evidence="11 12" key="1">
    <citation type="submission" date="2022-07" db="EMBL/GenBank/DDBJ databases">
        <authorList>
            <person name="Li W.-J."/>
            <person name="Deng Q.-Q."/>
        </authorList>
    </citation>
    <scope>NUCLEOTIDE SEQUENCE [LARGE SCALE GENOMIC DNA]</scope>
    <source>
        <strain evidence="11 12">SYSU M60028</strain>
    </source>
</reference>